<proteinExistence type="inferred from homology"/>
<organism evidence="10 11">
    <name type="scientific">Actinocrinis puniceicyclus</name>
    <dbReference type="NCBI Taxonomy" id="977794"/>
    <lineage>
        <taxon>Bacteria</taxon>
        <taxon>Bacillati</taxon>
        <taxon>Actinomycetota</taxon>
        <taxon>Actinomycetes</taxon>
        <taxon>Catenulisporales</taxon>
        <taxon>Actinospicaceae</taxon>
        <taxon>Actinocrinis</taxon>
    </lineage>
</organism>
<dbReference type="GO" id="GO:0016471">
    <property type="term" value="C:vacuolar proton-transporting V-type ATPase complex"/>
    <property type="evidence" value="ECO:0007669"/>
    <property type="project" value="TreeGrafter"/>
</dbReference>
<dbReference type="AlphaFoldDB" id="A0A8J7WVF7"/>
<feature type="transmembrane region" description="Helical" evidence="9">
    <location>
        <begin position="411"/>
        <end position="440"/>
    </location>
</feature>
<evidence type="ECO:0000313" key="10">
    <source>
        <dbReference type="EMBL" id="MBS2965899.1"/>
    </source>
</evidence>
<dbReference type="Pfam" id="PF01496">
    <property type="entry name" value="V_ATPase_I"/>
    <property type="match status" value="1"/>
</dbReference>
<sequence length="473" mass="47844">MSAPEPARGPALEPSPEQPRERRREALRDALRPVRMQRIALTAGLEDLRAALIRVGEDGCVQIDAEPTEASGSAVSAGAGHADGVGGVGGVGGGARDQVDQYTNAAARHAGAAALTGWCPVDDLPRLTARLHGIGGAVVALPAPPGVEPPTLLRESSATHRSFSVLVRSYGTVPYADCDPTLPVGIVYMLMFGVMFGDAGHGALVVASALVLRSGRIAALARIRHLWRFVAGAGVAATAAGLAYGEFFGPTTVVPVLWLDPLDQPLRLTGYAIGLGVALLAGAYALGTVNRWREGGPSAALYAASGAAGSAVFAGGATVALGVFTKSQSVSIAGAVCAGLGLVAAGVGLAAGAPAGVAGGFQVGIGLLDLVTRIGSNVLSFARLAAFGLTHAALGLVVWQGVTALARRGPLALAGAVLVFAVGNAAAIALEGLVVAVQALRLEYYELFSRIFAAEGRPFRPFRLSARTPEAVP</sequence>
<comment type="similarity">
    <text evidence="2">Belongs to the V-ATPase 116 kDa subunit family.</text>
</comment>
<dbReference type="EMBL" id="JAGSXH010000107">
    <property type="protein sequence ID" value="MBS2965899.1"/>
    <property type="molecule type" value="Genomic_DNA"/>
</dbReference>
<dbReference type="InterPro" id="IPR002490">
    <property type="entry name" value="V-ATPase_116kDa_su"/>
</dbReference>
<keyword evidence="3" id="KW-0813">Transport</keyword>
<protein>
    <recommendedName>
        <fullName evidence="12">V-type ATP synthase subunit I</fullName>
    </recommendedName>
</protein>
<comment type="subcellular location">
    <subcellularLocation>
        <location evidence="1">Membrane</location>
        <topology evidence="1">Multi-pass membrane protein</topology>
    </subcellularLocation>
</comment>
<evidence type="ECO:0000256" key="9">
    <source>
        <dbReference type="SAM" id="Phobius"/>
    </source>
</evidence>
<evidence type="ECO:0000256" key="6">
    <source>
        <dbReference type="ARBA" id="ARBA00023065"/>
    </source>
</evidence>
<keyword evidence="11" id="KW-1185">Reference proteome</keyword>
<dbReference type="GO" id="GO:0007035">
    <property type="term" value="P:vacuolar acidification"/>
    <property type="evidence" value="ECO:0007669"/>
    <property type="project" value="TreeGrafter"/>
</dbReference>
<feature type="transmembrane region" description="Helical" evidence="9">
    <location>
        <begin position="299"/>
        <end position="324"/>
    </location>
</feature>
<keyword evidence="6" id="KW-0406">Ion transport</keyword>
<feature type="transmembrane region" description="Helical" evidence="9">
    <location>
        <begin position="378"/>
        <end position="399"/>
    </location>
</feature>
<feature type="transmembrane region" description="Helical" evidence="9">
    <location>
        <begin position="186"/>
        <end position="214"/>
    </location>
</feature>
<dbReference type="GO" id="GO:0046961">
    <property type="term" value="F:proton-transporting ATPase activity, rotational mechanism"/>
    <property type="evidence" value="ECO:0007669"/>
    <property type="project" value="InterPro"/>
</dbReference>
<evidence type="ECO:0000256" key="1">
    <source>
        <dbReference type="ARBA" id="ARBA00004141"/>
    </source>
</evidence>
<accession>A0A8J7WVF7</accession>
<feature type="region of interest" description="Disordered" evidence="8">
    <location>
        <begin position="1"/>
        <end position="29"/>
    </location>
</feature>
<name>A0A8J7WVF7_9ACTN</name>
<evidence type="ECO:0008006" key="12">
    <source>
        <dbReference type="Google" id="ProtNLM"/>
    </source>
</evidence>
<evidence type="ECO:0000256" key="4">
    <source>
        <dbReference type="ARBA" id="ARBA00022692"/>
    </source>
</evidence>
<dbReference type="RefSeq" id="WP_211470439.1">
    <property type="nucleotide sequence ID" value="NZ_JAGSXH010000107.1"/>
</dbReference>
<feature type="transmembrane region" description="Helical" evidence="9">
    <location>
        <begin position="268"/>
        <end position="287"/>
    </location>
</feature>
<keyword evidence="5 9" id="KW-1133">Transmembrane helix</keyword>
<feature type="transmembrane region" description="Helical" evidence="9">
    <location>
        <begin position="226"/>
        <end position="248"/>
    </location>
</feature>
<dbReference type="Proteomes" id="UP000677913">
    <property type="component" value="Unassembled WGS sequence"/>
</dbReference>
<evidence type="ECO:0000256" key="3">
    <source>
        <dbReference type="ARBA" id="ARBA00022448"/>
    </source>
</evidence>
<reference evidence="10" key="1">
    <citation type="submission" date="2021-04" db="EMBL/GenBank/DDBJ databases">
        <title>Genome based classification of Actinospica acidithermotolerans sp. nov., an actinobacterium isolated from an Indonesian hot spring.</title>
        <authorList>
            <person name="Kusuma A.B."/>
            <person name="Putra K.E."/>
            <person name="Nafisah S."/>
            <person name="Loh J."/>
            <person name="Nouioui I."/>
            <person name="Goodfellow M."/>
        </authorList>
    </citation>
    <scope>NUCLEOTIDE SEQUENCE</scope>
    <source>
        <strain evidence="10">DSM 45618</strain>
    </source>
</reference>
<dbReference type="GO" id="GO:0033179">
    <property type="term" value="C:proton-transporting V-type ATPase, V0 domain"/>
    <property type="evidence" value="ECO:0007669"/>
    <property type="project" value="InterPro"/>
</dbReference>
<gene>
    <name evidence="10" type="ORF">KGA66_22815</name>
</gene>
<evidence type="ECO:0000313" key="11">
    <source>
        <dbReference type="Proteomes" id="UP000677913"/>
    </source>
</evidence>
<feature type="transmembrane region" description="Helical" evidence="9">
    <location>
        <begin position="330"/>
        <end position="357"/>
    </location>
</feature>
<keyword evidence="4 9" id="KW-0812">Transmembrane</keyword>
<dbReference type="PANTHER" id="PTHR11629">
    <property type="entry name" value="VACUOLAR PROTON ATPASES"/>
    <property type="match status" value="1"/>
</dbReference>
<keyword evidence="7 9" id="KW-0472">Membrane</keyword>
<evidence type="ECO:0000256" key="8">
    <source>
        <dbReference type="SAM" id="MobiDB-lite"/>
    </source>
</evidence>
<feature type="compositionally biased region" description="Basic and acidic residues" evidence="8">
    <location>
        <begin position="18"/>
        <end position="29"/>
    </location>
</feature>
<dbReference type="PANTHER" id="PTHR11629:SF63">
    <property type="entry name" value="V-TYPE PROTON ATPASE SUBUNIT A"/>
    <property type="match status" value="1"/>
</dbReference>
<dbReference type="GO" id="GO:0051117">
    <property type="term" value="F:ATPase binding"/>
    <property type="evidence" value="ECO:0007669"/>
    <property type="project" value="TreeGrafter"/>
</dbReference>
<evidence type="ECO:0000256" key="2">
    <source>
        <dbReference type="ARBA" id="ARBA00009904"/>
    </source>
</evidence>
<evidence type="ECO:0000256" key="7">
    <source>
        <dbReference type="ARBA" id="ARBA00023136"/>
    </source>
</evidence>
<evidence type="ECO:0000256" key="5">
    <source>
        <dbReference type="ARBA" id="ARBA00022989"/>
    </source>
</evidence>
<comment type="caution">
    <text evidence="10">The sequence shown here is derived from an EMBL/GenBank/DDBJ whole genome shotgun (WGS) entry which is preliminary data.</text>
</comment>